<dbReference type="SUPFAM" id="SSF46689">
    <property type="entry name" value="Homeodomain-like"/>
    <property type="match status" value="2"/>
</dbReference>
<dbReference type="Gene3D" id="1.10.10.60">
    <property type="entry name" value="Homeodomain-like"/>
    <property type="match status" value="2"/>
</dbReference>
<keyword evidence="3" id="KW-0804">Transcription</keyword>
<dbReference type="PRINTS" id="PR00032">
    <property type="entry name" value="HTHARAC"/>
</dbReference>
<evidence type="ECO:0000256" key="3">
    <source>
        <dbReference type="ARBA" id="ARBA00023163"/>
    </source>
</evidence>
<sequence>MNKPQLESLNHSSGASFLVNNFVLEKFTVPYHFHPEFELTLIIAGKGKRYVGKNMQDFGPGDLVLLGADLPHCWKSEGEEEPDAHAESIVVQFEKDFLGRAFFDKPELTQVNNLLKTSSCGICFQKNTADTAAEKMAQLAREEGAFRKMMLLLDILDFLARSDEYVLLDHSETVARQLSSDKERINKAMGYIVENFRSNIVLKEVAAVVSMSPNAFCRYFKKASGKTFFETVIDYRINFAVQQLLSTEKAVSDIALESGFNDVSHFYKLFRKRMKVSPLSYRKNFHRGL</sequence>
<dbReference type="InterPro" id="IPR018062">
    <property type="entry name" value="HTH_AraC-typ_CS"/>
</dbReference>
<feature type="domain" description="HTH araC/xylS-type" evidence="4">
    <location>
        <begin position="186"/>
        <end position="284"/>
    </location>
</feature>
<dbReference type="Gene3D" id="2.60.120.10">
    <property type="entry name" value="Jelly Rolls"/>
    <property type="match status" value="1"/>
</dbReference>
<dbReference type="PROSITE" id="PS00041">
    <property type="entry name" value="HTH_ARAC_FAMILY_1"/>
    <property type="match status" value="1"/>
</dbReference>
<dbReference type="InterPro" id="IPR018060">
    <property type="entry name" value="HTH_AraC"/>
</dbReference>
<name>A0ABX7IAG4_9BACT</name>
<organism evidence="5 6">
    <name type="scientific">Dyadobacter sandarakinus</name>
    <dbReference type="NCBI Taxonomy" id="2747268"/>
    <lineage>
        <taxon>Bacteria</taxon>
        <taxon>Pseudomonadati</taxon>
        <taxon>Bacteroidota</taxon>
        <taxon>Cytophagia</taxon>
        <taxon>Cytophagales</taxon>
        <taxon>Spirosomataceae</taxon>
        <taxon>Dyadobacter</taxon>
    </lineage>
</organism>
<evidence type="ECO:0000259" key="4">
    <source>
        <dbReference type="PROSITE" id="PS01124"/>
    </source>
</evidence>
<evidence type="ECO:0000256" key="1">
    <source>
        <dbReference type="ARBA" id="ARBA00023015"/>
    </source>
</evidence>
<dbReference type="InterPro" id="IPR014710">
    <property type="entry name" value="RmlC-like_jellyroll"/>
</dbReference>
<dbReference type="InterPro" id="IPR020449">
    <property type="entry name" value="Tscrpt_reg_AraC-type_HTH"/>
</dbReference>
<evidence type="ECO:0000313" key="5">
    <source>
        <dbReference type="EMBL" id="QRR02975.1"/>
    </source>
</evidence>
<dbReference type="PANTHER" id="PTHR43280:SF2">
    <property type="entry name" value="HTH-TYPE TRANSCRIPTIONAL REGULATOR EXSA"/>
    <property type="match status" value="1"/>
</dbReference>
<dbReference type="RefSeq" id="WP_204658470.1">
    <property type="nucleotide sequence ID" value="NZ_CP056775.1"/>
</dbReference>
<dbReference type="PROSITE" id="PS01124">
    <property type="entry name" value="HTH_ARAC_FAMILY_2"/>
    <property type="match status" value="1"/>
</dbReference>
<dbReference type="InterPro" id="IPR009057">
    <property type="entry name" value="Homeodomain-like_sf"/>
</dbReference>
<dbReference type="CDD" id="cd06976">
    <property type="entry name" value="cupin_MtlR-like_N"/>
    <property type="match status" value="1"/>
</dbReference>
<protein>
    <submittedName>
        <fullName evidence="5">AraC family transcriptional regulator</fullName>
    </submittedName>
</protein>
<dbReference type="InterPro" id="IPR011051">
    <property type="entry name" value="RmlC_Cupin_sf"/>
</dbReference>
<gene>
    <name evidence="5" type="ORF">HWI92_19705</name>
</gene>
<dbReference type="Proteomes" id="UP000612680">
    <property type="component" value="Chromosome"/>
</dbReference>
<dbReference type="SMART" id="SM00342">
    <property type="entry name" value="HTH_ARAC"/>
    <property type="match status" value="1"/>
</dbReference>
<dbReference type="InterPro" id="IPR003313">
    <property type="entry name" value="AraC-bd"/>
</dbReference>
<keyword evidence="6" id="KW-1185">Reference proteome</keyword>
<evidence type="ECO:0000313" key="6">
    <source>
        <dbReference type="Proteomes" id="UP000612680"/>
    </source>
</evidence>
<proteinExistence type="predicted"/>
<dbReference type="Pfam" id="PF02311">
    <property type="entry name" value="AraC_binding"/>
    <property type="match status" value="1"/>
</dbReference>
<keyword evidence="1" id="KW-0805">Transcription regulation</keyword>
<reference evidence="5 6" key="1">
    <citation type="submission" date="2020-06" db="EMBL/GenBank/DDBJ databases">
        <title>Dyadobacter sandarakinus sp. nov., isolated from the soil of the Arctic Yellow River Station.</title>
        <authorList>
            <person name="Zhang Y."/>
            <person name="Peng F."/>
        </authorList>
    </citation>
    <scope>NUCLEOTIDE SEQUENCE [LARGE SCALE GENOMIC DNA]</scope>
    <source>
        <strain evidence="5 6">Q3-56</strain>
    </source>
</reference>
<accession>A0ABX7IAG4</accession>
<dbReference type="EMBL" id="CP056775">
    <property type="protein sequence ID" value="QRR02975.1"/>
    <property type="molecule type" value="Genomic_DNA"/>
</dbReference>
<dbReference type="SUPFAM" id="SSF51182">
    <property type="entry name" value="RmlC-like cupins"/>
    <property type="match status" value="1"/>
</dbReference>
<evidence type="ECO:0000256" key="2">
    <source>
        <dbReference type="ARBA" id="ARBA00023125"/>
    </source>
</evidence>
<keyword evidence="2" id="KW-0238">DNA-binding</keyword>
<dbReference type="PANTHER" id="PTHR43280">
    <property type="entry name" value="ARAC-FAMILY TRANSCRIPTIONAL REGULATOR"/>
    <property type="match status" value="1"/>
</dbReference>
<dbReference type="Pfam" id="PF12833">
    <property type="entry name" value="HTH_18"/>
    <property type="match status" value="1"/>
</dbReference>